<name>A0ABQ4KD08_9BACI</name>
<proteinExistence type="predicted"/>
<protein>
    <submittedName>
        <fullName evidence="1">Uncharacterized protein</fullName>
    </submittedName>
</protein>
<keyword evidence="2" id="KW-1185">Reference proteome</keyword>
<dbReference type="Proteomes" id="UP000680279">
    <property type="component" value="Unassembled WGS sequence"/>
</dbReference>
<evidence type="ECO:0000313" key="2">
    <source>
        <dbReference type="Proteomes" id="UP000680279"/>
    </source>
</evidence>
<evidence type="ECO:0000313" key="1">
    <source>
        <dbReference type="EMBL" id="GIN22926.1"/>
    </source>
</evidence>
<accession>A0ABQ4KD08</accession>
<organism evidence="1 2">
    <name type="scientific">Siminovitchia fordii</name>
    <dbReference type="NCBI Taxonomy" id="254759"/>
    <lineage>
        <taxon>Bacteria</taxon>
        <taxon>Bacillati</taxon>
        <taxon>Bacillota</taxon>
        <taxon>Bacilli</taxon>
        <taxon>Bacillales</taxon>
        <taxon>Bacillaceae</taxon>
        <taxon>Siminovitchia</taxon>
    </lineage>
</organism>
<dbReference type="EMBL" id="BOQT01000023">
    <property type="protein sequence ID" value="GIN22926.1"/>
    <property type="molecule type" value="Genomic_DNA"/>
</dbReference>
<comment type="caution">
    <text evidence="1">The sequence shown here is derived from an EMBL/GenBank/DDBJ whole genome shotgun (WGS) entry which is preliminary data.</text>
</comment>
<sequence length="115" mass="13083">MSNVSSAEAFAGMLNVLINMMAMTKKAINRLCARFFKSRPSKYYVPVCHFNIVGYGWIGCKYVISITVEVYKINYNFTKNTEILVIQLQEKNTILFGGEEKLNVDNNNMITLKIG</sequence>
<gene>
    <name evidence="1" type="ORF">J1TS3_40600</name>
</gene>
<reference evidence="1 2" key="1">
    <citation type="submission" date="2021-03" db="EMBL/GenBank/DDBJ databases">
        <title>Antimicrobial resistance genes in bacteria isolated from Japanese honey, and their potential for conferring macrolide and lincosamide resistance in the American foulbrood pathogen Paenibacillus larvae.</title>
        <authorList>
            <person name="Okamoto M."/>
            <person name="Kumagai M."/>
            <person name="Kanamori H."/>
            <person name="Takamatsu D."/>
        </authorList>
    </citation>
    <scope>NUCLEOTIDE SEQUENCE [LARGE SCALE GENOMIC DNA]</scope>
    <source>
        <strain evidence="1 2">J1TS3</strain>
    </source>
</reference>